<feature type="region of interest" description="Disordered" evidence="2">
    <location>
        <begin position="118"/>
        <end position="161"/>
    </location>
</feature>
<feature type="compositionally biased region" description="Basic and acidic residues" evidence="2">
    <location>
        <begin position="33"/>
        <end position="43"/>
    </location>
</feature>
<reference evidence="3" key="1">
    <citation type="submission" date="2025-08" db="UniProtKB">
        <authorList>
            <consortium name="RefSeq"/>
        </authorList>
    </citation>
    <scope>IDENTIFICATION</scope>
</reference>
<dbReference type="Proteomes" id="UP000694872">
    <property type="component" value="Unplaced"/>
</dbReference>
<feature type="region of interest" description="Disordered" evidence="2">
    <location>
        <begin position="16"/>
        <end position="59"/>
    </location>
</feature>
<gene>
    <name evidence="3" type="primary">LOC106116513</name>
</gene>
<accession>A0AAJ6Z5P2</accession>
<feature type="compositionally biased region" description="Basic and acidic residues" evidence="2">
    <location>
        <begin position="349"/>
        <end position="366"/>
    </location>
</feature>
<protein>
    <submittedName>
        <fullName evidence="3">Uncharacterized protein LOC106116513</fullName>
    </submittedName>
</protein>
<feature type="region of interest" description="Disordered" evidence="2">
    <location>
        <begin position="341"/>
        <end position="376"/>
    </location>
</feature>
<name>A0AAJ6Z5P2_PAPXU</name>
<dbReference type="KEGG" id="pxu:106116513"/>
<keyword evidence="1" id="KW-0175">Coiled coil</keyword>
<feature type="compositionally biased region" description="Basic and acidic residues" evidence="2">
    <location>
        <begin position="147"/>
        <end position="161"/>
    </location>
</feature>
<proteinExistence type="predicted"/>
<evidence type="ECO:0000256" key="2">
    <source>
        <dbReference type="SAM" id="MobiDB-lite"/>
    </source>
</evidence>
<sequence>MGRKIFENAYRFIENREDDDEESEFEKKKRATGAKDKSKDRSNRSKKRTKKKEETFIDSRKKKAKEIDIYIDVKTIHPRDLYLSSLPHYTEYKTEVHVPKSCIEHDLSTFKHSAQSADEITYSENSDKEESKASIERPVSKHQKTKKTTDDKTNKKTETKSINEVSSIHEPFYFLYLRNIFLLLIKLLQKCQISTLNPLTLITKYISSIRHKYEKEKRIIEKNRSYQDLENERKSCQKRINRELELFRKLAEQRYSEISSSEDLTDDEAAKKIKKSFTEVNGRGEKKKNQETKRSSSPILIYHYYRPDFKSKDDTTYYDSDGCVQEPNNWLKTHKVLRTPLPLTSANDNKPDEKVSEETKSNKHSLDSLPSQSENQETVLNQLKKEEETLDHKLQNIKSKANNEKLKIHYDPMTITFDARSVTNSNT</sequence>
<dbReference type="RefSeq" id="XP_013165835.1">
    <property type="nucleotide sequence ID" value="XM_013310381.1"/>
</dbReference>
<dbReference type="AlphaFoldDB" id="A0AAJ6Z5P2"/>
<feature type="compositionally biased region" description="Basic and acidic residues" evidence="2">
    <location>
        <begin position="125"/>
        <end position="139"/>
    </location>
</feature>
<organism evidence="3">
    <name type="scientific">Papilio xuthus</name>
    <name type="common">Asian swallowtail butterfly</name>
    <dbReference type="NCBI Taxonomy" id="66420"/>
    <lineage>
        <taxon>Eukaryota</taxon>
        <taxon>Metazoa</taxon>
        <taxon>Ecdysozoa</taxon>
        <taxon>Arthropoda</taxon>
        <taxon>Hexapoda</taxon>
        <taxon>Insecta</taxon>
        <taxon>Pterygota</taxon>
        <taxon>Neoptera</taxon>
        <taxon>Endopterygota</taxon>
        <taxon>Lepidoptera</taxon>
        <taxon>Glossata</taxon>
        <taxon>Ditrysia</taxon>
        <taxon>Papilionoidea</taxon>
        <taxon>Papilionidae</taxon>
        <taxon>Papilioninae</taxon>
        <taxon>Papilio</taxon>
    </lineage>
</organism>
<feature type="coiled-coil region" evidence="1">
    <location>
        <begin position="212"/>
        <end position="246"/>
    </location>
</feature>
<evidence type="ECO:0000313" key="3">
    <source>
        <dbReference type="RefSeq" id="XP_013165835.1"/>
    </source>
</evidence>
<dbReference type="GeneID" id="106116513"/>
<evidence type="ECO:0000256" key="1">
    <source>
        <dbReference type="SAM" id="Coils"/>
    </source>
</evidence>